<dbReference type="Proteomes" id="UP000071979">
    <property type="component" value="Unassembled WGS sequence"/>
</dbReference>
<dbReference type="InterPro" id="IPR029787">
    <property type="entry name" value="Nucleotide_cyclase"/>
</dbReference>
<dbReference type="Gene3D" id="3.30.450.20">
    <property type="entry name" value="PAS domain"/>
    <property type="match status" value="1"/>
</dbReference>
<gene>
    <name evidence="5" type="ORF">SA3R_00785</name>
</gene>
<feature type="transmembrane region" description="Helical" evidence="1">
    <location>
        <begin position="18"/>
        <end position="40"/>
    </location>
</feature>
<evidence type="ECO:0000259" key="4">
    <source>
        <dbReference type="PROSITE" id="PS50887"/>
    </source>
</evidence>
<dbReference type="SUPFAM" id="SSF55073">
    <property type="entry name" value="Nucleotide cyclase"/>
    <property type="match status" value="1"/>
</dbReference>
<evidence type="ECO:0000313" key="6">
    <source>
        <dbReference type="Proteomes" id="UP000071979"/>
    </source>
</evidence>
<dbReference type="SUPFAM" id="SSF55785">
    <property type="entry name" value="PYP-like sensor domain (PAS domain)"/>
    <property type="match status" value="1"/>
</dbReference>
<dbReference type="CDD" id="cd00130">
    <property type="entry name" value="PAS"/>
    <property type="match status" value="1"/>
</dbReference>
<name>A0A8E1S368_9GAMM</name>
<dbReference type="InterPro" id="IPR043128">
    <property type="entry name" value="Rev_trsase/Diguanyl_cyclase"/>
</dbReference>
<dbReference type="InterPro" id="IPR001633">
    <property type="entry name" value="EAL_dom"/>
</dbReference>
<dbReference type="InterPro" id="IPR000014">
    <property type="entry name" value="PAS"/>
</dbReference>
<evidence type="ECO:0000313" key="5">
    <source>
        <dbReference type="EMBL" id="KTS69879.1"/>
    </source>
</evidence>
<dbReference type="NCBIfam" id="TIGR00229">
    <property type="entry name" value="sensory_box"/>
    <property type="match status" value="1"/>
</dbReference>
<dbReference type="SMART" id="SM00267">
    <property type="entry name" value="GGDEF"/>
    <property type="match status" value="1"/>
</dbReference>
<evidence type="ECO:0000259" key="3">
    <source>
        <dbReference type="PROSITE" id="PS50883"/>
    </source>
</evidence>
<dbReference type="PANTHER" id="PTHR44757">
    <property type="entry name" value="DIGUANYLATE CYCLASE DGCP"/>
    <property type="match status" value="1"/>
</dbReference>
<dbReference type="SUPFAM" id="SSF141868">
    <property type="entry name" value="EAL domain-like"/>
    <property type="match status" value="1"/>
</dbReference>
<dbReference type="SMART" id="SM00091">
    <property type="entry name" value="PAS"/>
    <property type="match status" value="1"/>
</dbReference>
<feature type="transmembrane region" description="Helical" evidence="1">
    <location>
        <begin position="253"/>
        <end position="275"/>
    </location>
</feature>
<dbReference type="PROSITE" id="PS50887">
    <property type="entry name" value="GGDEF"/>
    <property type="match status" value="1"/>
</dbReference>
<dbReference type="PROSITE" id="PS50112">
    <property type="entry name" value="PAS"/>
    <property type="match status" value="1"/>
</dbReference>
<organism evidence="5 6">
    <name type="scientific">Pantoea dispersa</name>
    <dbReference type="NCBI Taxonomy" id="59814"/>
    <lineage>
        <taxon>Bacteria</taxon>
        <taxon>Pseudomonadati</taxon>
        <taxon>Pseudomonadota</taxon>
        <taxon>Gammaproteobacteria</taxon>
        <taxon>Enterobacterales</taxon>
        <taxon>Erwiniaceae</taxon>
        <taxon>Pantoea</taxon>
    </lineage>
</organism>
<dbReference type="InterPro" id="IPR035965">
    <property type="entry name" value="PAS-like_dom_sf"/>
</dbReference>
<dbReference type="PANTHER" id="PTHR44757:SF10">
    <property type="entry name" value="MEMBRANE PROTEIN"/>
    <property type="match status" value="1"/>
</dbReference>
<dbReference type="CDD" id="cd01948">
    <property type="entry name" value="EAL"/>
    <property type="match status" value="1"/>
</dbReference>
<dbReference type="InterPro" id="IPR000160">
    <property type="entry name" value="GGDEF_dom"/>
</dbReference>
<feature type="domain" description="GGDEF" evidence="4">
    <location>
        <begin position="458"/>
        <end position="591"/>
    </location>
</feature>
<feature type="domain" description="PAS" evidence="2">
    <location>
        <begin position="303"/>
        <end position="354"/>
    </location>
</feature>
<dbReference type="InterPro" id="IPR007892">
    <property type="entry name" value="CHASE4"/>
</dbReference>
<dbReference type="EMBL" id="LDSE01000001">
    <property type="protein sequence ID" value="KTS69879.1"/>
    <property type="molecule type" value="Genomic_DNA"/>
</dbReference>
<dbReference type="AlphaFoldDB" id="A0A8E1S368"/>
<dbReference type="Gene3D" id="3.20.20.450">
    <property type="entry name" value="EAL domain"/>
    <property type="match status" value="1"/>
</dbReference>
<comment type="caution">
    <text evidence="5">The sequence shown here is derived from an EMBL/GenBank/DDBJ whole genome shotgun (WGS) entry which is preliminary data.</text>
</comment>
<dbReference type="NCBIfam" id="TIGR00254">
    <property type="entry name" value="GGDEF"/>
    <property type="match status" value="1"/>
</dbReference>
<evidence type="ECO:0000259" key="2">
    <source>
        <dbReference type="PROSITE" id="PS50112"/>
    </source>
</evidence>
<proteinExistence type="predicted"/>
<reference evidence="5 6" key="1">
    <citation type="journal article" date="2016" name="Front. Microbiol.">
        <title>Genomic Resource of Rice Seed Associated Bacteria.</title>
        <authorList>
            <person name="Midha S."/>
            <person name="Bansal K."/>
            <person name="Sharma S."/>
            <person name="Kumar N."/>
            <person name="Patil P.P."/>
            <person name="Chaudhry V."/>
            <person name="Patil P.B."/>
        </authorList>
    </citation>
    <scope>NUCLEOTIDE SEQUENCE [LARGE SCALE GENOMIC DNA]</scope>
    <source>
        <strain evidence="5 6">SA3</strain>
    </source>
</reference>
<dbReference type="Pfam" id="PF00990">
    <property type="entry name" value="GGDEF"/>
    <property type="match status" value="1"/>
</dbReference>
<keyword evidence="1" id="KW-0472">Membrane</keyword>
<dbReference type="CDD" id="cd01949">
    <property type="entry name" value="GGDEF"/>
    <property type="match status" value="1"/>
</dbReference>
<dbReference type="InterPro" id="IPR035919">
    <property type="entry name" value="EAL_sf"/>
</dbReference>
<evidence type="ECO:0000256" key="1">
    <source>
        <dbReference type="SAM" id="Phobius"/>
    </source>
</evidence>
<protein>
    <submittedName>
        <fullName evidence="5">Diguanylate cyclase</fullName>
    </submittedName>
</protein>
<dbReference type="SMART" id="SM00052">
    <property type="entry name" value="EAL"/>
    <property type="match status" value="1"/>
</dbReference>
<dbReference type="InterPro" id="IPR052155">
    <property type="entry name" value="Biofilm_reg_signaling"/>
</dbReference>
<dbReference type="PROSITE" id="PS50883">
    <property type="entry name" value="EAL"/>
    <property type="match status" value="1"/>
</dbReference>
<accession>A0A8E1S368</accession>
<keyword evidence="1" id="KW-0812">Transmembrane</keyword>
<dbReference type="Pfam" id="PF05228">
    <property type="entry name" value="CHASE4"/>
    <property type="match status" value="1"/>
</dbReference>
<dbReference type="Pfam" id="PF00563">
    <property type="entry name" value="EAL"/>
    <property type="match status" value="1"/>
</dbReference>
<keyword evidence="1" id="KW-1133">Transmembrane helix</keyword>
<dbReference type="Gene3D" id="3.30.70.270">
    <property type="match status" value="1"/>
</dbReference>
<sequence length="857" mass="96032">MDFPTDGRMRGLMRQPMLLMVLLIFLSFMVALVTLCFIASDLNQQEARQNRLLLEKALQTRQEVMQFHLSDNAEWGEAYQNLHRTLNTDWAWTRQNLGESLFQTFAYEGVFVIAPRGDTVYSVIDGQLQQRDFTGWLGRQQLPALRQQLQHNDGKALSRFVVVNQQLVLLCAAWITTGGDNSVPQEPGAPSLMIFADRLTPQKLQQLGHEYGINALRVEFAAPRAPVAESLRLAADGHDATLRWTSSNPGGKLLTALLPLLVIAMLITLYGAIMLMRNALRKAQLNDENTLLLAQSQRALSASERRFRDIAEITTDWIWEMDDQLRFSWVSGRFPVVTGFTSEEWLQRTLLDFLLCDEHQRARLLQLADSGGQLTLNGCRYLSAQHQPRYCNLTLKRVSLAHGVSGFRGSASDVTLEVEAQARAHYLSHFDELTGLANRVQMREFLTGQLSLPLPAQPLLAMIMIDLDKFKPVNDLYGHAAGDQVLHAVSDRIRRTLNGNGLVARLGGDEFVVILPEAGSREQVDALCQQLIAQLNLPFPVYDNDIHIGGSLGIALAPQDADNASDLLRFADIALYKAKNSGRNQWIFFDRDMEEKIVQRREMEHELRAALQENQLRLVYQTRYDLIAQRISAVEALVRWQHPRLGLLMPDQFIPLAEETGLISALSDWVLLNACEDIARYRPEMAVSVNIPASELQDSALAERITRVLQLSGLPSQRLEIEVTENALLSDPDKTLAVMQAVKALGVRFLIDDFGTGYASLCYLRAFPFDGIKIDKSFIFPLADSPQARQVVENMIGLGKAYSLSVTAEGVETPVQMSQLQELACDAIQGYYIGRPLPLPQISTEPPQSEPALHMNI</sequence>
<feature type="domain" description="EAL" evidence="3">
    <location>
        <begin position="600"/>
        <end position="850"/>
    </location>
</feature>